<keyword evidence="2" id="KW-1185">Reference proteome</keyword>
<evidence type="ECO:0000313" key="2">
    <source>
        <dbReference type="Proteomes" id="UP000028981"/>
    </source>
</evidence>
<dbReference type="STRING" id="46914.JP75_08020"/>
<name>A0A087M3M5_9HYPH</name>
<dbReference type="EMBL" id="JQGC01000006">
    <property type="protein sequence ID" value="KFL31478.1"/>
    <property type="molecule type" value="Genomic_DNA"/>
</dbReference>
<protein>
    <recommendedName>
        <fullName evidence="3">DUF2190 domain-containing protein</fullName>
    </recommendedName>
</protein>
<accession>A0A087M3M5</accession>
<evidence type="ECO:0008006" key="3">
    <source>
        <dbReference type="Google" id="ProtNLM"/>
    </source>
</evidence>
<dbReference type="Proteomes" id="UP000028981">
    <property type="component" value="Unassembled WGS sequence"/>
</dbReference>
<organism evidence="1 2">
    <name type="scientific">Devosia riboflavina</name>
    <dbReference type="NCBI Taxonomy" id="46914"/>
    <lineage>
        <taxon>Bacteria</taxon>
        <taxon>Pseudomonadati</taxon>
        <taxon>Pseudomonadota</taxon>
        <taxon>Alphaproteobacteria</taxon>
        <taxon>Hyphomicrobiales</taxon>
        <taxon>Devosiaceae</taxon>
        <taxon>Devosia</taxon>
    </lineage>
</organism>
<gene>
    <name evidence="1" type="ORF">JP75_08020</name>
</gene>
<comment type="caution">
    <text evidence="1">The sequence shown here is derived from an EMBL/GenBank/DDBJ whole genome shotgun (WGS) entry which is preliminary data.</text>
</comment>
<dbReference type="AlphaFoldDB" id="A0A087M3M5"/>
<dbReference type="RefSeq" id="WP_035081277.1">
    <property type="nucleotide sequence ID" value="NZ_JQGC01000006.1"/>
</dbReference>
<evidence type="ECO:0000313" key="1">
    <source>
        <dbReference type="EMBL" id="KFL31478.1"/>
    </source>
</evidence>
<proteinExistence type="predicted"/>
<reference evidence="1 2" key="1">
    <citation type="submission" date="2014-08" db="EMBL/GenBank/DDBJ databases">
        <authorList>
            <person name="Hassan Y.I."/>
            <person name="Lepp D."/>
            <person name="Zhou T."/>
        </authorList>
    </citation>
    <scope>NUCLEOTIDE SEQUENCE [LARGE SCALE GENOMIC DNA]</scope>
    <source>
        <strain evidence="1 2">IFO13584</strain>
    </source>
</reference>
<dbReference type="OrthoDB" id="8402460at2"/>
<sequence>MADISISAANVKLVSGPTKSLIAAAVLTAGQACYQASVTKKAGLADNDSATAEIRSIGGLALNGAAADQPVVLALNGAVVNVGAVLTAGTDYYLSGTPGAICPRADVTTGDDPIRIGIALTTSNLQLDFADPNVTL</sequence>